<evidence type="ECO:0000313" key="3">
    <source>
        <dbReference type="EMBL" id="MBA0576550.1"/>
    </source>
</evidence>
<dbReference type="Proteomes" id="UP000593572">
    <property type="component" value="Unassembled WGS sequence"/>
</dbReference>
<comment type="caution">
    <text evidence="3">The sequence shown here is derived from an EMBL/GenBank/DDBJ whole genome shotgun (WGS) entry which is preliminary data.</text>
</comment>
<accession>A0A7J8NI68</accession>
<name>A0A7J8NI68_9ROSI</name>
<reference evidence="3 4" key="1">
    <citation type="journal article" date="2019" name="Genome Biol. Evol.">
        <title>Insights into the evolution of the New World diploid cottons (Gossypium, subgenus Houzingenia) based on genome sequencing.</title>
        <authorList>
            <person name="Grover C.E."/>
            <person name="Arick M.A. 2nd"/>
            <person name="Thrash A."/>
            <person name="Conover J.L."/>
            <person name="Sanders W.S."/>
            <person name="Peterson D.G."/>
            <person name="Frelichowski J.E."/>
            <person name="Scheffler J.A."/>
            <person name="Scheffler B.E."/>
            <person name="Wendel J.F."/>
        </authorList>
    </citation>
    <scope>NUCLEOTIDE SEQUENCE [LARGE SCALE GENOMIC DNA]</scope>
    <source>
        <strain evidence="3">157</strain>
        <tissue evidence="3">Leaf</tissue>
    </source>
</reference>
<keyword evidence="2" id="KW-0732">Signal</keyword>
<organism evidence="3 4">
    <name type="scientific">Gossypium lobatum</name>
    <dbReference type="NCBI Taxonomy" id="34289"/>
    <lineage>
        <taxon>Eukaryota</taxon>
        <taxon>Viridiplantae</taxon>
        <taxon>Streptophyta</taxon>
        <taxon>Embryophyta</taxon>
        <taxon>Tracheophyta</taxon>
        <taxon>Spermatophyta</taxon>
        <taxon>Magnoliopsida</taxon>
        <taxon>eudicotyledons</taxon>
        <taxon>Gunneridae</taxon>
        <taxon>Pentapetalae</taxon>
        <taxon>rosids</taxon>
        <taxon>malvids</taxon>
        <taxon>Malvales</taxon>
        <taxon>Malvaceae</taxon>
        <taxon>Malvoideae</taxon>
        <taxon>Gossypium</taxon>
    </lineage>
</organism>
<proteinExistence type="predicted"/>
<evidence type="ECO:0000313" key="4">
    <source>
        <dbReference type="Proteomes" id="UP000593572"/>
    </source>
</evidence>
<dbReference type="EMBL" id="JABEZX010350174">
    <property type="protein sequence ID" value="MBA0576550.1"/>
    <property type="molecule type" value="Genomic_DNA"/>
</dbReference>
<feature type="signal peptide" evidence="2">
    <location>
        <begin position="1"/>
        <end position="19"/>
    </location>
</feature>
<evidence type="ECO:0000256" key="1">
    <source>
        <dbReference type="SAM" id="MobiDB-lite"/>
    </source>
</evidence>
<feature type="region of interest" description="Disordered" evidence="1">
    <location>
        <begin position="58"/>
        <end position="91"/>
    </location>
</feature>
<dbReference type="AlphaFoldDB" id="A0A7J8NI68"/>
<keyword evidence="4" id="KW-1185">Reference proteome</keyword>
<evidence type="ECO:0008006" key="5">
    <source>
        <dbReference type="Google" id="ProtNLM"/>
    </source>
</evidence>
<sequence>MGNWRFLACLILILYSVSSSECRLLYPNIDGKNPTGSFRMLSLATFSGKVYQFNIGIGDESGNENLYESKRRSPGGSESRPLTENRSRNQTIQALRQYLNEEAKKNQFEQDGETTLMHRGHRSPLMHRGHRSPRVFRAAAHDTLAVDRARKTNPE</sequence>
<evidence type="ECO:0000256" key="2">
    <source>
        <dbReference type="SAM" id="SignalP"/>
    </source>
</evidence>
<feature type="chain" id="PRO_5029517089" description="Secreted protein" evidence="2">
    <location>
        <begin position="20"/>
        <end position="155"/>
    </location>
</feature>
<gene>
    <name evidence="3" type="ORF">Golob_024564</name>
</gene>
<protein>
    <recommendedName>
        <fullName evidence="5">Secreted protein</fullName>
    </recommendedName>
</protein>